<evidence type="ECO:0000313" key="2">
    <source>
        <dbReference type="Ensembl" id="ENSPCLP00000022629.1"/>
    </source>
</evidence>
<reference evidence="2" key="1">
    <citation type="submission" date="2025-08" db="UniProtKB">
        <authorList>
            <consortium name="Ensembl"/>
        </authorList>
    </citation>
    <scope>IDENTIFICATION</scope>
</reference>
<evidence type="ECO:0008006" key="4">
    <source>
        <dbReference type="Google" id="ProtNLM"/>
    </source>
</evidence>
<proteinExistence type="predicted"/>
<sequence length="190" mass="22530">MQSHFIYFSKYHRQMLENSISELRKTVTELEKKLSGVEDEGNEWKTRYEMQVELNRRLQRQIIILKDKVELIHGNPTDKLAIVRIFDQMPVDSLKEVLEQLKEEKKSLQNQLKDYELRLEQEAKAYHKANDERRMYLSEILQVRKKLVLEKDLVSAYKYLKDESQVDGFFSGSSQQCPVTEKGQWAKTGT</sequence>
<feature type="coiled-coil region" evidence="1">
    <location>
        <begin position="91"/>
        <end position="132"/>
    </location>
</feature>
<dbReference type="PANTHER" id="PTHR28671:SF3">
    <property type="entry name" value="COILED-COIL DOMAIN-CONTAINING PROTEIN 169"/>
    <property type="match status" value="1"/>
</dbReference>
<organism evidence="2 3">
    <name type="scientific">Phasianus colchicus</name>
    <name type="common">Common pheasant</name>
    <dbReference type="NCBI Taxonomy" id="9054"/>
    <lineage>
        <taxon>Eukaryota</taxon>
        <taxon>Metazoa</taxon>
        <taxon>Chordata</taxon>
        <taxon>Craniata</taxon>
        <taxon>Vertebrata</taxon>
        <taxon>Euteleostomi</taxon>
        <taxon>Archelosauria</taxon>
        <taxon>Archosauria</taxon>
        <taxon>Dinosauria</taxon>
        <taxon>Saurischia</taxon>
        <taxon>Theropoda</taxon>
        <taxon>Coelurosauria</taxon>
        <taxon>Aves</taxon>
        <taxon>Neognathae</taxon>
        <taxon>Galloanserae</taxon>
        <taxon>Galliformes</taxon>
        <taxon>Phasianidae</taxon>
        <taxon>Phasianinae</taxon>
        <taxon>Phasianus</taxon>
    </lineage>
</organism>
<dbReference type="Proteomes" id="UP000472261">
    <property type="component" value="Unplaced"/>
</dbReference>
<accession>A0A669QPD0</accession>
<dbReference type="Ensembl" id="ENSPCLT00000031341.1">
    <property type="protein sequence ID" value="ENSPCLP00000022629.1"/>
    <property type="gene ID" value="ENSPCLG00000019895.1"/>
</dbReference>
<reference evidence="2" key="2">
    <citation type="submission" date="2025-09" db="UniProtKB">
        <authorList>
            <consortium name="Ensembl"/>
        </authorList>
    </citation>
    <scope>IDENTIFICATION</scope>
</reference>
<dbReference type="Gene3D" id="1.10.287.1490">
    <property type="match status" value="1"/>
</dbReference>
<keyword evidence="3" id="KW-1185">Reference proteome</keyword>
<dbReference type="PANTHER" id="PTHR28671">
    <property type="entry name" value="COILED-COIL DOMAIN-CONTAINING PROTEIN 169"/>
    <property type="match status" value="1"/>
</dbReference>
<name>A0A669QPD0_PHACC</name>
<dbReference type="Pfam" id="PF15372">
    <property type="entry name" value="DUF4600"/>
    <property type="match status" value="1"/>
</dbReference>
<dbReference type="OMA" id="MPVGSLN"/>
<keyword evidence="1" id="KW-0175">Coiled coil</keyword>
<dbReference type="AlphaFoldDB" id="A0A669QPD0"/>
<evidence type="ECO:0000256" key="1">
    <source>
        <dbReference type="SAM" id="Coils"/>
    </source>
</evidence>
<dbReference type="InterPro" id="IPR028022">
    <property type="entry name" value="DUF4600"/>
</dbReference>
<feature type="coiled-coil region" evidence="1">
    <location>
        <begin position="13"/>
        <end position="47"/>
    </location>
</feature>
<protein>
    <recommendedName>
        <fullName evidence="4">Coiled-coil domain containing 169</fullName>
    </recommendedName>
</protein>
<evidence type="ECO:0000313" key="3">
    <source>
        <dbReference type="Proteomes" id="UP000472261"/>
    </source>
</evidence>